<keyword evidence="11 12" id="KW-0067">ATP-binding</keyword>
<dbReference type="InterPro" id="IPR015824">
    <property type="entry name" value="Phosphoglycerate_kinase_N"/>
</dbReference>
<dbReference type="Gene3D" id="3.40.50.1260">
    <property type="entry name" value="Phosphoglycerate kinase, N-terminal domain"/>
    <property type="match status" value="2"/>
</dbReference>
<dbReference type="STRING" id="1458275.AZ34_01910"/>
<feature type="binding site" evidence="12 13">
    <location>
        <begin position="25"/>
        <end position="27"/>
    </location>
    <ligand>
        <name>substrate</name>
    </ligand>
</feature>
<keyword evidence="10 12" id="KW-0418">Kinase</keyword>
<keyword evidence="8 12" id="KW-0808">Transferase</keyword>
<comment type="pathway">
    <text evidence="12">Carbohydrate degradation; glycolysis; pyruvate from D-glyceraldehyde 3-phosphate: step 2/5.</text>
</comment>
<comment type="caution">
    <text evidence="12">Lacks conserved residue(s) required for the propagation of feature annotation.</text>
</comment>
<evidence type="ECO:0000256" key="12">
    <source>
        <dbReference type="HAMAP-Rule" id="MF_00145"/>
    </source>
</evidence>
<feature type="binding site" evidence="13">
    <location>
        <position position="41"/>
    </location>
    <ligand>
        <name>(2R)-3-phosphoglycerate</name>
        <dbReference type="ChEBI" id="CHEBI:58272"/>
    </ligand>
</feature>
<dbReference type="GO" id="GO:0043531">
    <property type="term" value="F:ADP binding"/>
    <property type="evidence" value="ECO:0007669"/>
    <property type="project" value="TreeGrafter"/>
</dbReference>
<feature type="binding site" evidence="12 14">
    <location>
        <position position="202"/>
    </location>
    <ligand>
        <name>ATP</name>
        <dbReference type="ChEBI" id="CHEBI:30616"/>
    </ligand>
</feature>
<dbReference type="PIRSF" id="PIRSF000724">
    <property type="entry name" value="Pgk"/>
    <property type="match status" value="1"/>
</dbReference>
<reference evidence="16 17" key="1">
    <citation type="submission" date="2014-02" db="EMBL/GenBank/DDBJ databases">
        <title>Draft Genome of Hylemonella gracilis isolated from the Niagara River.</title>
        <authorList>
            <person name="Pawlowski D.R."/>
            <person name="Koudelka G.B."/>
        </authorList>
    </citation>
    <scope>NUCLEOTIDE SEQUENCE [LARGE SCALE GENOMIC DNA]</scope>
    <source>
        <strain evidence="16 17">Niagara R</strain>
    </source>
</reference>
<comment type="subcellular location">
    <subcellularLocation>
        <location evidence="2 12">Cytoplasm</location>
    </subcellularLocation>
</comment>
<evidence type="ECO:0000256" key="9">
    <source>
        <dbReference type="ARBA" id="ARBA00022741"/>
    </source>
</evidence>
<comment type="caution">
    <text evidence="16">The sequence shown here is derived from an EMBL/GenBank/DDBJ whole genome shotgun (WGS) entry which is preliminary data.</text>
</comment>
<evidence type="ECO:0000256" key="8">
    <source>
        <dbReference type="ARBA" id="ARBA00022679"/>
    </source>
</evidence>
<feature type="binding site" evidence="12">
    <location>
        <position position="151"/>
    </location>
    <ligand>
        <name>substrate</name>
    </ligand>
</feature>
<evidence type="ECO:0000256" key="7">
    <source>
        <dbReference type="ARBA" id="ARBA00022490"/>
    </source>
</evidence>
<sequence>MNFIRFSDLCAQGRAKNQRVFIRADLNVPQDDAGHITEDTRIRASIPCIRLALDAGAAVMVTSHLGRPTEGEFKPVDSLAPVAKRLGELLGREVPLIANWVDGVLVAPGQLVMLENVRLNKGEKKNDPALAQKLAALCDIFVHDAFGTAHRAEASTYGIAQYAKIASAGPLLAAEMDAIGKALAAPKRPLAAIVAGSKVSTKLTILQSLAKNVDQLIVGGGIANTFMLAAGLQIGKSLAEPDLLNEAKAVIEAMKARGAAVPIPVDVVTAKEFKADAKATIKKATDVADDDLILDIGPETAKQLATQLKAAGTIVWNGPVGVFEFDAFAHGTETIARAIAESSAFSIAGGGDTLAAIAKYGIEKDVGYISTGGGAFLEVLEGKTLPAFEILGKRALG</sequence>
<dbReference type="OrthoDB" id="9808460at2"/>
<dbReference type="InterPro" id="IPR001576">
    <property type="entry name" value="Phosphoglycerate_kinase"/>
</dbReference>
<dbReference type="InterPro" id="IPR036043">
    <property type="entry name" value="Phosphoglycerate_kinase_sf"/>
</dbReference>
<dbReference type="SUPFAM" id="SSF53748">
    <property type="entry name" value="Phosphoglycerate kinase"/>
    <property type="match status" value="1"/>
</dbReference>
<keyword evidence="7 12" id="KW-0963">Cytoplasm</keyword>
<evidence type="ECO:0000256" key="3">
    <source>
        <dbReference type="ARBA" id="ARBA00005215"/>
    </source>
</evidence>
<dbReference type="HAMAP" id="MF_00145">
    <property type="entry name" value="Phosphoglyc_kinase"/>
    <property type="match status" value="1"/>
</dbReference>
<dbReference type="PRINTS" id="PR00477">
    <property type="entry name" value="PHGLYCKINASE"/>
</dbReference>
<evidence type="ECO:0000313" key="17">
    <source>
        <dbReference type="Proteomes" id="UP000023268"/>
    </source>
</evidence>
<evidence type="ECO:0000313" key="16">
    <source>
        <dbReference type="EMBL" id="EYC49954.1"/>
    </source>
</evidence>
<comment type="catalytic activity">
    <reaction evidence="1 12 15">
        <text>(2R)-3-phosphoglycerate + ATP = (2R)-3-phospho-glyceroyl phosphate + ADP</text>
        <dbReference type="Rhea" id="RHEA:14801"/>
        <dbReference type="ChEBI" id="CHEBI:30616"/>
        <dbReference type="ChEBI" id="CHEBI:57604"/>
        <dbReference type="ChEBI" id="CHEBI:58272"/>
        <dbReference type="ChEBI" id="CHEBI:456216"/>
        <dbReference type="EC" id="2.7.2.3"/>
    </reaction>
</comment>
<feature type="binding site" evidence="12">
    <location>
        <position position="118"/>
    </location>
    <ligand>
        <name>substrate</name>
    </ligand>
</feature>
<comment type="similarity">
    <text evidence="4 12 15">Belongs to the phosphoglycerate kinase family.</text>
</comment>
<dbReference type="GO" id="GO:0005524">
    <property type="term" value="F:ATP binding"/>
    <property type="evidence" value="ECO:0007669"/>
    <property type="project" value="UniProtKB-KW"/>
</dbReference>
<dbReference type="GO" id="GO:0005829">
    <property type="term" value="C:cytosol"/>
    <property type="evidence" value="ECO:0007669"/>
    <property type="project" value="TreeGrafter"/>
</dbReference>
<evidence type="ECO:0000256" key="5">
    <source>
        <dbReference type="ARBA" id="ARBA00011245"/>
    </source>
</evidence>
<organism evidence="16 17">
    <name type="scientific">Hylemonella gracilis str. Niagara R</name>
    <dbReference type="NCBI Taxonomy" id="1458275"/>
    <lineage>
        <taxon>Bacteria</taxon>
        <taxon>Pseudomonadati</taxon>
        <taxon>Pseudomonadota</taxon>
        <taxon>Betaproteobacteria</taxon>
        <taxon>Burkholderiales</taxon>
        <taxon>Comamonadaceae</taxon>
        <taxon>Hylemonella</taxon>
    </lineage>
</organism>
<accession>A0A016XCY4</accession>
<feature type="binding site" evidence="12 14">
    <location>
        <position position="324"/>
    </location>
    <ligand>
        <name>ATP</name>
        <dbReference type="ChEBI" id="CHEBI:30616"/>
    </ligand>
</feature>
<evidence type="ECO:0000256" key="10">
    <source>
        <dbReference type="ARBA" id="ARBA00022777"/>
    </source>
</evidence>
<dbReference type="FunFam" id="3.40.50.1260:FF:000001">
    <property type="entry name" value="Phosphoglycerate kinase"/>
    <property type="match status" value="1"/>
</dbReference>
<evidence type="ECO:0000256" key="11">
    <source>
        <dbReference type="ARBA" id="ARBA00022840"/>
    </source>
</evidence>
<dbReference type="GO" id="GO:0004618">
    <property type="term" value="F:phosphoglycerate kinase activity"/>
    <property type="evidence" value="ECO:0007669"/>
    <property type="project" value="UniProtKB-UniRule"/>
</dbReference>
<dbReference type="InterPro" id="IPR015911">
    <property type="entry name" value="Phosphoglycerate_kinase_CS"/>
</dbReference>
<evidence type="ECO:0000256" key="4">
    <source>
        <dbReference type="ARBA" id="ARBA00008982"/>
    </source>
</evidence>
<dbReference type="PROSITE" id="PS00111">
    <property type="entry name" value="PGLYCERATE_KINASE"/>
    <property type="match status" value="1"/>
</dbReference>
<dbReference type="GO" id="GO:0006094">
    <property type="term" value="P:gluconeogenesis"/>
    <property type="evidence" value="ECO:0007669"/>
    <property type="project" value="TreeGrafter"/>
</dbReference>
<dbReference type="PANTHER" id="PTHR11406">
    <property type="entry name" value="PHOSPHOGLYCERATE KINASE"/>
    <property type="match status" value="1"/>
</dbReference>
<feature type="binding site" evidence="12">
    <location>
        <position position="41"/>
    </location>
    <ligand>
        <name>substrate</name>
    </ligand>
</feature>
<feature type="binding site" evidence="13">
    <location>
        <position position="118"/>
    </location>
    <ligand>
        <name>(2R)-3-phosphoglycerate</name>
        <dbReference type="ChEBI" id="CHEBI:58272"/>
    </ligand>
</feature>
<evidence type="ECO:0000256" key="1">
    <source>
        <dbReference type="ARBA" id="ARBA00000642"/>
    </source>
</evidence>
<keyword evidence="9 12" id="KW-0547">Nucleotide-binding</keyword>
<evidence type="ECO:0000256" key="14">
    <source>
        <dbReference type="PIRSR" id="PIRSR000724-2"/>
    </source>
</evidence>
<dbReference type="RefSeq" id="WP_035604200.1">
    <property type="nucleotide sequence ID" value="NZ_JEMG01000001.1"/>
</dbReference>
<evidence type="ECO:0000256" key="15">
    <source>
        <dbReference type="RuleBase" id="RU000532"/>
    </source>
</evidence>
<dbReference type="PANTHER" id="PTHR11406:SF23">
    <property type="entry name" value="PHOSPHOGLYCERATE KINASE 1, CHLOROPLASTIC-RELATED"/>
    <property type="match status" value="1"/>
</dbReference>
<keyword evidence="12" id="KW-0324">Glycolysis</keyword>
<evidence type="ECO:0000256" key="2">
    <source>
        <dbReference type="ARBA" id="ARBA00004496"/>
    </source>
</evidence>
<gene>
    <name evidence="12" type="primary">pgk</name>
    <name evidence="16" type="ORF">AZ34_01910</name>
</gene>
<feature type="binding site" evidence="12 14">
    <location>
        <begin position="350"/>
        <end position="353"/>
    </location>
    <ligand>
        <name>ATP</name>
        <dbReference type="ChEBI" id="CHEBI:30616"/>
    </ligand>
</feature>
<dbReference type="EMBL" id="JEMG01000001">
    <property type="protein sequence ID" value="EYC49954.1"/>
    <property type="molecule type" value="Genomic_DNA"/>
</dbReference>
<comment type="pathway">
    <text evidence="3">Carbohydrate biosynthesis; Calvin cycle.</text>
</comment>
<evidence type="ECO:0000256" key="6">
    <source>
        <dbReference type="ARBA" id="ARBA00013061"/>
    </source>
</evidence>
<dbReference type="EC" id="2.7.2.3" evidence="6 12"/>
<comment type="subunit">
    <text evidence="5 12">Monomer.</text>
</comment>
<dbReference type="FunFam" id="3.40.50.1260:FF:000002">
    <property type="entry name" value="Phosphoglycerate kinase"/>
    <property type="match status" value="1"/>
</dbReference>
<evidence type="ECO:0000256" key="13">
    <source>
        <dbReference type="PIRSR" id="PIRSR000724-1"/>
    </source>
</evidence>
<dbReference type="Pfam" id="PF00162">
    <property type="entry name" value="PGK"/>
    <property type="match status" value="1"/>
</dbReference>
<dbReference type="eggNOG" id="COG0126">
    <property type="taxonomic scope" value="Bacteria"/>
</dbReference>
<proteinExistence type="inferred from homology"/>
<dbReference type="GO" id="GO:0006096">
    <property type="term" value="P:glycolytic process"/>
    <property type="evidence" value="ECO:0007669"/>
    <property type="project" value="UniProtKB-UniRule"/>
</dbReference>
<protein>
    <recommendedName>
        <fullName evidence="6 12">Phosphoglycerate kinase</fullName>
        <ecNumber evidence="6 12">2.7.2.3</ecNumber>
    </recommendedName>
</protein>
<dbReference type="UniPathway" id="UPA00109">
    <property type="reaction ID" value="UER00185"/>
</dbReference>
<dbReference type="AlphaFoldDB" id="A0A016XCY4"/>
<dbReference type="Proteomes" id="UP000023268">
    <property type="component" value="Unassembled WGS sequence"/>
</dbReference>
<feature type="binding site" evidence="12 13">
    <location>
        <begin position="64"/>
        <end position="67"/>
    </location>
    <ligand>
        <name>substrate</name>
    </ligand>
</feature>
<feature type="binding site" evidence="13">
    <location>
        <position position="151"/>
    </location>
    <ligand>
        <name>(2R)-3-phosphoglycerate</name>
        <dbReference type="ChEBI" id="CHEBI:58272"/>
    </ligand>
</feature>
<name>A0A016XCY4_9BURK</name>